<evidence type="ECO:0000256" key="8">
    <source>
        <dbReference type="ARBA" id="ARBA00023306"/>
    </source>
</evidence>
<evidence type="ECO:0000259" key="11">
    <source>
        <dbReference type="SMART" id="SM01372"/>
    </source>
</evidence>
<dbReference type="Proteomes" id="UP000489600">
    <property type="component" value="Unassembled WGS sequence"/>
</dbReference>
<dbReference type="InterPro" id="IPR003316">
    <property type="entry name" value="E2F_WHTH_DNA-bd_dom"/>
</dbReference>
<keyword evidence="13" id="KW-1185">Reference proteome</keyword>
<keyword evidence="4 9" id="KW-0805">Transcription regulation</keyword>
<feature type="domain" description="E2F/DP family winged-helix DNA-binding" evidence="11">
    <location>
        <begin position="143"/>
        <end position="223"/>
    </location>
</feature>
<name>A0A565B336_9BRAS</name>
<evidence type="ECO:0000313" key="12">
    <source>
        <dbReference type="EMBL" id="VVA96086.1"/>
    </source>
</evidence>
<feature type="region of interest" description="Disordered" evidence="10">
    <location>
        <begin position="103"/>
        <end position="143"/>
    </location>
</feature>
<gene>
    <name evidence="12" type="ORF">ANE_LOCUS6531</name>
</gene>
<comment type="caution">
    <text evidence="12">The sequence shown here is derived from an EMBL/GenBank/DDBJ whole genome shotgun (WGS) entry which is preliminary data.</text>
</comment>
<dbReference type="GO" id="GO:0000978">
    <property type="term" value="F:RNA polymerase II cis-regulatory region sequence-specific DNA binding"/>
    <property type="evidence" value="ECO:0007669"/>
    <property type="project" value="InterPro"/>
</dbReference>
<dbReference type="EMBL" id="CABITT030000003">
    <property type="protein sequence ID" value="VVA96086.1"/>
    <property type="molecule type" value="Genomic_DNA"/>
</dbReference>
<sequence length="353" mass="39880">MSSIVSQDMDSLGMQSYSRKEKSLGVLVVNFLRLYNRDDADLIGLDDAAGKLGVERRRIYDVVNILESIGVVARKGKNQYSWKGFGEVPRCLDELKEEGTREGFGISNINNSDKVSNDDEREESFNLTPDDPENSSSSKMDNKKEKSLWLLSQNFVKMFLCSNEDLITLDSAAKALLSDSQDPMNMRTKVRRLYDIANVFSSMNLIEKTQIPETRKPAYKWLGSKSLTERGSSLFNSSEPKKRVFGTEITNLRTKRNKTDCSSNSKQIEFQKFDEENTEQQSKPTANRYVFGPFSPTGASSKKNNNNGGGRRLQDLEALASTYKPQYCNPELTGLLGHYAGALKLWYSELDRK</sequence>
<dbReference type="Gene3D" id="1.10.10.10">
    <property type="entry name" value="Winged helix-like DNA-binding domain superfamily/Winged helix DNA-binding domain"/>
    <property type="match status" value="2"/>
</dbReference>
<evidence type="ECO:0000256" key="5">
    <source>
        <dbReference type="ARBA" id="ARBA00023125"/>
    </source>
</evidence>
<keyword evidence="7 9" id="KW-0539">Nucleus</keyword>
<comment type="similarity">
    <text evidence="2 9">Belongs to the E2F/DP family.</text>
</comment>
<keyword evidence="3" id="KW-0678">Repressor</keyword>
<dbReference type="AlphaFoldDB" id="A0A565B336"/>
<comment type="subcellular location">
    <subcellularLocation>
        <location evidence="1 9">Nucleus</location>
    </subcellularLocation>
</comment>
<organism evidence="12 13">
    <name type="scientific">Arabis nemorensis</name>
    <dbReference type="NCBI Taxonomy" id="586526"/>
    <lineage>
        <taxon>Eukaryota</taxon>
        <taxon>Viridiplantae</taxon>
        <taxon>Streptophyta</taxon>
        <taxon>Embryophyta</taxon>
        <taxon>Tracheophyta</taxon>
        <taxon>Spermatophyta</taxon>
        <taxon>Magnoliopsida</taxon>
        <taxon>eudicotyledons</taxon>
        <taxon>Gunneridae</taxon>
        <taxon>Pentapetalae</taxon>
        <taxon>rosids</taxon>
        <taxon>malvids</taxon>
        <taxon>Brassicales</taxon>
        <taxon>Brassicaceae</taxon>
        <taxon>Arabideae</taxon>
        <taxon>Arabis</taxon>
    </lineage>
</organism>
<evidence type="ECO:0000256" key="6">
    <source>
        <dbReference type="ARBA" id="ARBA00023163"/>
    </source>
</evidence>
<accession>A0A565B336</accession>
<dbReference type="InterPro" id="IPR036390">
    <property type="entry name" value="WH_DNA-bd_sf"/>
</dbReference>
<feature type="domain" description="E2F/DP family winged-helix DNA-binding" evidence="11">
    <location>
        <begin position="19"/>
        <end position="84"/>
    </location>
</feature>
<proteinExistence type="inferred from homology"/>
<dbReference type="FunFam" id="1.10.10.10:FF:000073">
    <property type="entry name" value="E2F transcription factor 8"/>
    <property type="match status" value="1"/>
</dbReference>
<dbReference type="GO" id="GO:0090575">
    <property type="term" value="C:RNA polymerase II transcription regulator complex"/>
    <property type="evidence" value="ECO:0007669"/>
    <property type="project" value="TreeGrafter"/>
</dbReference>
<evidence type="ECO:0000256" key="2">
    <source>
        <dbReference type="ARBA" id="ARBA00010940"/>
    </source>
</evidence>
<protein>
    <recommendedName>
        <fullName evidence="11">E2F/DP family winged-helix DNA-binding domain-containing protein</fullName>
    </recommendedName>
</protein>
<evidence type="ECO:0000256" key="4">
    <source>
        <dbReference type="ARBA" id="ARBA00023015"/>
    </source>
</evidence>
<evidence type="ECO:0000313" key="13">
    <source>
        <dbReference type="Proteomes" id="UP000489600"/>
    </source>
</evidence>
<dbReference type="InterPro" id="IPR036388">
    <property type="entry name" value="WH-like_DNA-bd_sf"/>
</dbReference>
<feature type="region of interest" description="Disordered" evidence="10">
    <location>
        <begin position="273"/>
        <end position="312"/>
    </location>
</feature>
<keyword evidence="6 9" id="KW-0804">Transcription</keyword>
<dbReference type="FunFam" id="1.10.10.10:FF:000295">
    <property type="entry name" value="E2F transcription factor-like E2FE"/>
    <property type="match status" value="1"/>
</dbReference>
<dbReference type="Pfam" id="PF02319">
    <property type="entry name" value="WHD_E2F_TDP"/>
    <property type="match status" value="2"/>
</dbReference>
<dbReference type="InterPro" id="IPR015633">
    <property type="entry name" value="E2F"/>
</dbReference>
<evidence type="ECO:0000256" key="9">
    <source>
        <dbReference type="RuleBase" id="RU003796"/>
    </source>
</evidence>
<evidence type="ECO:0000256" key="10">
    <source>
        <dbReference type="SAM" id="MobiDB-lite"/>
    </source>
</evidence>
<dbReference type="SMART" id="SM01372">
    <property type="entry name" value="E2F_TDP"/>
    <property type="match status" value="2"/>
</dbReference>
<keyword evidence="5 9" id="KW-0238">DNA-binding</keyword>
<evidence type="ECO:0000256" key="1">
    <source>
        <dbReference type="ARBA" id="ARBA00004123"/>
    </source>
</evidence>
<keyword evidence="8" id="KW-0131">Cell cycle</keyword>
<evidence type="ECO:0000256" key="7">
    <source>
        <dbReference type="ARBA" id="ARBA00023242"/>
    </source>
</evidence>
<reference evidence="12" key="1">
    <citation type="submission" date="2019-07" db="EMBL/GenBank/DDBJ databases">
        <authorList>
            <person name="Dittberner H."/>
        </authorList>
    </citation>
    <scope>NUCLEOTIDE SEQUENCE [LARGE SCALE GENOMIC DNA]</scope>
</reference>
<dbReference type="OrthoDB" id="5318at2759"/>
<dbReference type="PANTHER" id="PTHR12081">
    <property type="entry name" value="TRANSCRIPTION FACTOR E2F"/>
    <property type="match status" value="1"/>
</dbReference>
<evidence type="ECO:0000256" key="3">
    <source>
        <dbReference type="ARBA" id="ARBA00022491"/>
    </source>
</evidence>
<dbReference type="SUPFAM" id="SSF46785">
    <property type="entry name" value="Winged helix' DNA-binding domain"/>
    <property type="match status" value="2"/>
</dbReference>
<dbReference type="PANTHER" id="PTHR12081:SF7">
    <property type="entry name" value="TRANSCRIPTION FACTOR EFL-3"/>
    <property type="match status" value="1"/>
</dbReference>
<dbReference type="GO" id="GO:0000981">
    <property type="term" value="F:DNA-binding transcription factor activity, RNA polymerase II-specific"/>
    <property type="evidence" value="ECO:0007669"/>
    <property type="project" value="TreeGrafter"/>
</dbReference>